<dbReference type="SUPFAM" id="SSF52402">
    <property type="entry name" value="Adenine nucleotide alpha hydrolases-like"/>
    <property type="match status" value="1"/>
</dbReference>
<accession>A0ABR6WJK7</accession>
<dbReference type="SUPFAM" id="SSF52467">
    <property type="entry name" value="DHS-like NAD/FAD-binding domain"/>
    <property type="match status" value="1"/>
</dbReference>
<keyword evidence="2" id="KW-0285">Flavoprotein</keyword>
<dbReference type="PANTHER" id="PTHR43153:SF1">
    <property type="entry name" value="ELECTRON TRANSFER FLAVOPROTEIN SUBUNIT ALPHA, MITOCHONDRIAL"/>
    <property type="match status" value="1"/>
</dbReference>
<dbReference type="Pfam" id="PF14697">
    <property type="entry name" value="Fer4_21"/>
    <property type="match status" value="1"/>
</dbReference>
<gene>
    <name evidence="7" type="ORF">GH807_06500</name>
</gene>
<evidence type="ECO:0000256" key="1">
    <source>
        <dbReference type="ARBA" id="ARBA00005817"/>
    </source>
</evidence>
<evidence type="ECO:0000313" key="7">
    <source>
        <dbReference type="EMBL" id="MBC3796698.1"/>
    </source>
</evidence>
<dbReference type="PROSITE" id="PS00198">
    <property type="entry name" value="4FE4S_FER_1"/>
    <property type="match status" value="2"/>
</dbReference>
<dbReference type="InterPro" id="IPR029035">
    <property type="entry name" value="DHS-like_NAD/FAD-binding_dom"/>
</dbReference>
<proteinExistence type="inferred from homology"/>
<dbReference type="RefSeq" id="WP_148603411.1">
    <property type="nucleotide sequence ID" value="NZ_RXYB01000008.1"/>
</dbReference>
<keyword evidence="5" id="KW-0411">Iron-sulfur</keyword>
<dbReference type="Gene3D" id="3.40.50.620">
    <property type="entry name" value="HUPs"/>
    <property type="match status" value="1"/>
</dbReference>
<evidence type="ECO:0000259" key="6">
    <source>
        <dbReference type="PROSITE" id="PS51379"/>
    </source>
</evidence>
<dbReference type="InterPro" id="IPR017896">
    <property type="entry name" value="4Fe4S_Fe-S-bd"/>
</dbReference>
<feature type="domain" description="4Fe-4S ferredoxin-type" evidence="6">
    <location>
        <begin position="31"/>
        <end position="58"/>
    </location>
</feature>
<reference evidence="7 8" key="1">
    <citation type="journal article" date="2020" name="mSystems">
        <title>Defining Genomic and Predicted Metabolic Features of the Acetobacterium Genus.</title>
        <authorList>
            <person name="Ross D.E."/>
            <person name="Marshall C.W."/>
            <person name="Gulliver D."/>
            <person name="May H.D."/>
            <person name="Norman R.S."/>
        </authorList>
    </citation>
    <scope>NUCLEOTIDE SEQUENCE [LARGE SCALE GENOMIC DNA]</scope>
    <source>
        <strain evidence="7 8">DSM 9173</strain>
    </source>
</reference>
<dbReference type="PANTHER" id="PTHR43153">
    <property type="entry name" value="ELECTRON TRANSFER FLAVOPROTEIN ALPHA"/>
    <property type="match status" value="1"/>
</dbReference>
<dbReference type="SUPFAM" id="SSF54862">
    <property type="entry name" value="4Fe-4S ferredoxins"/>
    <property type="match status" value="1"/>
</dbReference>
<keyword evidence="8" id="KW-1185">Reference proteome</keyword>
<dbReference type="Pfam" id="PF01012">
    <property type="entry name" value="ETF"/>
    <property type="match status" value="1"/>
</dbReference>
<dbReference type="InterPro" id="IPR017900">
    <property type="entry name" value="4Fe4S_Fe_S_CS"/>
</dbReference>
<keyword evidence="3" id="KW-0479">Metal-binding</keyword>
<feature type="domain" description="4Fe-4S ferredoxin-type" evidence="6">
    <location>
        <begin position="1"/>
        <end position="30"/>
    </location>
</feature>
<dbReference type="SMART" id="SM00893">
    <property type="entry name" value="ETF"/>
    <property type="match status" value="1"/>
</dbReference>
<dbReference type="InterPro" id="IPR033947">
    <property type="entry name" value="ETF_alpha_N"/>
</dbReference>
<dbReference type="Gene3D" id="3.40.50.1220">
    <property type="entry name" value="TPP-binding domain"/>
    <property type="match status" value="1"/>
</dbReference>
<keyword evidence="4" id="KW-0408">Iron</keyword>
<dbReference type="EMBL" id="WJBB01000006">
    <property type="protein sequence ID" value="MBC3796698.1"/>
    <property type="molecule type" value="Genomic_DNA"/>
</dbReference>
<name>A0ABR6WJK7_9FIRM</name>
<dbReference type="Pfam" id="PF00766">
    <property type="entry name" value="ETF_alpha"/>
    <property type="match status" value="1"/>
</dbReference>
<evidence type="ECO:0000256" key="2">
    <source>
        <dbReference type="ARBA" id="ARBA00022630"/>
    </source>
</evidence>
<dbReference type="PIRSF" id="PIRSF000089">
    <property type="entry name" value="Electra_flavoP_a"/>
    <property type="match status" value="1"/>
</dbReference>
<dbReference type="CDD" id="cd01715">
    <property type="entry name" value="ETF_alpha"/>
    <property type="match status" value="1"/>
</dbReference>
<evidence type="ECO:0000256" key="4">
    <source>
        <dbReference type="ARBA" id="ARBA00023004"/>
    </source>
</evidence>
<dbReference type="InterPro" id="IPR014730">
    <property type="entry name" value="ETF_a/b_N"/>
</dbReference>
<organism evidence="7 8">
    <name type="scientific">Acetobacterium tundrae</name>
    <dbReference type="NCBI Taxonomy" id="132932"/>
    <lineage>
        <taxon>Bacteria</taxon>
        <taxon>Bacillati</taxon>
        <taxon>Bacillota</taxon>
        <taxon>Clostridia</taxon>
        <taxon>Eubacteriales</taxon>
        <taxon>Eubacteriaceae</taxon>
        <taxon>Acetobacterium</taxon>
    </lineage>
</organism>
<dbReference type="InterPro" id="IPR014729">
    <property type="entry name" value="Rossmann-like_a/b/a_fold"/>
</dbReference>
<sequence length="393" mass="41958">MAIKVIDEKCIGCSKCQKSCPFDAITIENKIAVIGDACTNCGTCIDVCPTDAILQEGTEKIIRDLSMYKGVWVFAEQREGKIMPVVFELLGEGKKLANEIGTELCAILCGSNVAGLTDELIAYGADKVYLADAPELEKYTTDGYSKVINEAIGVYKPEIVLYGATHIGRDLAPCLAVKVNTGLTADCTKLEIDPDDKKIRQTRPAFGGNLMATIVCPGSRPQMSTVRPGVMDKAVYDPSQKGEVIKLNAVFAEGDIRTKVLEIVKTTADIISISDADFIVAGGMGLGKPEGMELLQQLADKLGGTVAASRACVDAGWADHNIQVGQTGTTVKPQIYFACGISGAIQHIAGMQESDLIIAINKNENAPIFEVADYGIVGDLYKVIPAIIDELNK</sequence>
<dbReference type="Proteomes" id="UP000653358">
    <property type="component" value="Unassembled WGS sequence"/>
</dbReference>
<evidence type="ECO:0000313" key="8">
    <source>
        <dbReference type="Proteomes" id="UP000653358"/>
    </source>
</evidence>
<evidence type="ECO:0000256" key="5">
    <source>
        <dbReference type="ARBA" id="ARBA00023014"/>
    </source>
</evidence>
<comment type="similarity">
    <text evidence="1">Belongs to the ETF alpha-subunit/FixB family.</text>
</comment>
<dbReference type="PROSITE" id="PS51379">
    <property type="entry name" value="4FE4S_FER_2"/>
    <property type="match status" value="2"/>
</dbReference>
<protein>
    <submittedName>
        <fullName evidence="7">4Fe-4S dicluster domain-containing protein</fullName>
    </submittedName>
</protein>
<dbReference type="InterPro" id="IPR001308">
    <property type="entry name" value="ETF_a/FixB"/>
</dbReference>
<dbReference type="Gene3D" id="3.30.70.20">
    <property type="match status" value="1"/>
</dbReference>
<evidence type="ECO:0000256" key="3">
    <source>
        <dbReference type="ARBA" id="ARBA00022723"/>
    </source>
</evidence>
<dbReference type="InterPro" id="IPR014731">
    <property type="entry name" value="ETF_asu_C"/>
</dbReference>
<comment type="caution">
    <text evidence="7">The sequence shown here is derived from an EMBL/GenBank/DDBJ whole genome shotgun (WGS) entry which is preliminary data.</text>
</comment>